<name>A0A0Q3HH07_BRADI</name>
<dbReference type="Proteomes" id="UP000008810">
    <property type="component" value="Chromosome 4"/>
</dbReference>
<keyword evidence="3" id="KW-1185">Reference proteome</keyword>
<reference evidence="1 2" key="1">
    <citation type="journal article" date="2010" name="Nature">
        <title>Genome sequencing and analysis of the model grass Brachypodium distachyon.</title>
        <authorList>
            <consortium name="International Brachypodium Initiative"/>
        </authorList>
    </citation>
    <scope>NUCLEOTIDE SEQUENCE [LARGE SCALE GENOMIC DNA]</scope>
    <source>
        <strain evidence="1 2">Bd21</strain>
    </source>
</reference>
<dbReference type="EMBL" id="CM000883">
    <property type="protein sequence ID" value="KQJ87715.1"/>
    <property type="molecule type" value="Genomic_DNA"/>
</dbReference>
<dbReference type="AlphaFoldDB" id="A0A0Q3HH07"/>
<reference evidence="2" key="3">
    <citation type="submission" date="2018-08" db="UniProtKB">
        <authorList>
            <consortium name="EnsemblPlants"/>
        </authorList>
    </citation>
    <scope>IDENTIFICATION</scope>
    <source>
        <strain evidence="2">cv. Bd21</strain>
    </source>
</reference>
<proteinExistence type="predicted"/>
<dbReference type="InParanoid" id="A0A0Q3HH07"/>
<dbReference type="Gramene" id="KQJ87715">
    <property type="protein sequence ID" value="KQJ87715"/>
    <property type="gene ID" value="BRADI_4g13215v3"/>
</dbReference>
<evidence type="ECO:0000313" key="2">
    <source>
        <dbReference type="EnsemblPlants" id="KQJ87715"/>
    </source>
</evidence>
<evidence type="ECO:0000313" key="3">
    <source>
        <dbReference type="Proteomes" id="UP000008810"/>
    </source>
</evidence>
<sequence>MACDSGVPIRLLVDSKWTGFGTASRPGNGAVSFGFSGVETHLVPVGLGSIGLRLKAVWIGMVLVKLRFGTVWFGLQQPSKATGPLSLPPPMPPAAVASIVALPLPSRRPLAHPAQRSPFAPARSWLASKGTVDLDRCRWG</sequence>
<protein>
    <submittedName>
        <fullName evidence="1 2">Uncharacterized protein</fullName>
    </submittedName>
</protein>
<accession>A0A0Q3HH07</accession>
<dbReference type="EnsemblPlants" id="KQJ87715">
    <property type="protein sequence ID" value="KQJ87715"/>
    <property type="gene ID" value="BRADI_4g13215v3"/>
</dbReference>
<gene>
    <name evidence="1" type="ORF">BRADI_4g13215v3</name>
</gene>
<reference evidence="1" key="2">
    <citation type="submission" date="2017-06" db="EMBL/GenBank/DDBJ databases">
        <title>WGS assembly of Brachypodium distachyon.</title>
        <authorList>
            <consortium name="The International Brachypodium Initiative"/>
            <person name="Lucas S."/>
            <person name="Harmon-Smith M."/>
            <person name="Lail K."/>
            <person name="Tice H."/>
            <person name="Grimwood J."/>
            <person name="Bruce D."/>
            <person name="Barry K."/>
            <person name="Shu S."/>
            <person name="Lindquist E."/>
            <person name="Wang M."/>
            <person name="Pitluck S."/>
            <person name="Vogel J.P."/>
            <person name="Garvin D.F."/>
            <person name="Mockler T.C."/>
            <person name="Schmutz J."/>
            <person name="Rokhsar D."/>
            <person name="Bevan M.W."/>
        </authorList>
    </citation>
    <scope>NUCLEOTIDE SEQUENCE</scope>
    <source>
        <strain evidence="1">Bd21</strain>
    </source>
</reference>
<evidence type="ECO:0000313" key="1">
    <source>
        <dbReference type="EMBL" id="KQJ87715.1"/>
    </source>
</evidence>
<organism evidence="1">
    <name type="scientific">Brachypodium distachyon</name>
    <name type="common">Purple false brome</name>
    <name type="synonym">Trachynia distachya</name>
    <dbReference type="NCBI Taxonomy" id="15368"/>
    <lineage>
        <taxon>Eukaryota</taxon>
        <taxon>Viridiplantae</taxon>
        <taxon>Streptophyta</taxon>
        <taxon>Embryophyta</taxon>
        <taxon>Tracheophyta</taxon>
        <taxon>Spermatophyta</taxon>
        <taxon>Magnoliopsida</taxon>
        <taxon>Liliopsida</taxon>
        <taxon>Poales</taxon>
        <taxon>Poaceae</taxon>
        <taxon>BOP clade</taxon>
        <taxon>Pooideae</taxon>
        <taxon>Stipodae</taxon>
        <taxon>Brachypodieae</taxon>
        <taxon>Brachypodium</taxon>
    </lineage>
</organism>